<dbReference type="GO" id="GO:0006355">
    <property type="term" value="P:regulation of DNA-templated transcription"/>
    <property type="evidence" value="ECO:0007669"/>
    <property type="project" value="UniProtKB-UniRule"/>
</dbReference>
<evidence type="ECO:0000256" key="2">
    <source>
        <dbReference type="ARBA" id="ARBA00022478"/>
    </source>
</evidence>
<evidence type="ECO:0000256" key="4">
    <source>
        <dbReference type="ARBA" id="ARBA00022695"/>
    </source>
</evidence>
<evidence type="ECO:0000313" key="10">
    <source>
        <dbReference type="Proteomes" id="UP000265725"/>
    </source>
</evidence>
<accession>A0A385YPZ4</accession>
<comment type="function">
    <text evidence="6">Participates in both the initiation and recycling phases of transcription. In the presence of the delta subunit, RNAP displays an increased specificity of transcription, a decreased affinity for nucleic acids, and an increased efficiency of RNA synthesis because of enhanced recycling.</text>
</comment>
<name>A0A385YPZ4_9BACL</name>
<dbReference type="GO" id="GO:0000428">
    <property type="term" value="C:DNA-directed RNA polymerase complex"/>
    <property type="evidence" value="ECO:0007669"/>
    <property type="project" value="UniProtKB-KW"/>
</dbReference>
<dbReference type="HAMAP" id="MF_00357">
    <property type="entry name" value="RNApol_bact_RpoE"/>
    <property type="match status" value="1"/>
</dbReference>
<feature type="domain" description="HTH HARE-type" evidence="8">
    <location>
        <begin position="14"/>
        <end position="81"/>
    </location>
</feature>
<dbReference type="Proteomes" id="UP000265725">
    <property type="component" value="Chromosome"/>
</dbReference>
<dbReference type="GO" id="GO:0006351">
    <property type="term" value="P:DNA-templated transcription"/>
    <property type="evidence" value="ECO:0007669"/>
    <property type="project" value="InterPro"/>
</dbReference>
<keyword evidence="3 6" id="KW-0808">Transferase</keyword>
<protein>
    <recommendedName>
        <fullName evidence="6">Probable DNA-directed RNA polymerase subunit delta</fullName>
    </recommendedName>
    <alternativeName>
        <fullName evidence="6">RNAP delta factor</fullName>
    </alternativeName>
</protein>
<comment type="similarity">
    <text evidence="1 6">Belongs to the RpoE family.</text>
</comment>
<comment type="subunit">
    <text evidence="6">RNAP is composed of a core of 2 alpha, a beta and a beta' subunits. The core is associated with a delta subunit and one of several sigma factors.</text>
</comment>
<organism evidence="9 10">
    <name type="scientific">Paenisporosarcina cavernae</name>
    <dbReference type="NCBI Taxonomy" id="2320858"/>
    <lineage>
        <taxon>Bacteria</taxon>
        <taxon>Bacillati</taxon>
        <taxon>Bacillota</taxon>
        <taxon>Bacilli</taxon>
        <taxon>Bacillales</taxon>
        <taxon>Caryophanaceae</taxon>
        <taxon>Paenisporosarcina</taxon>
    </lineage>
</organism>
<keyword evidence="5 6" id="KW-0804">Transcription</keyword>
<dbReference type="InterPro" id="IPR038087">
    <property type="entry name" value="RNAP_delta_N_dom_sf"/>
</dbReference>
<dbReference type="KEGG" id="paek:D3873_02560"/>
<dbReference type="GO" id="GO:0003899">
    <property type="term" value="F:DNA-directed RNA polymerase activity"/>
    <property type="evidence" value="ECO:0007669"/>
    <property type="project" value="UniProtKB-UniRule"/>
</dbReference>
<dbReference type="Pfam" id="PF05066">
    <property type="entry name" value="HARE-HTH"/>
    <property type="match status" value="1"/>
</dbReference>
<keyword evidence="10" id="KW-1185">Reference proteome</keyword>
<evidence type="ECO:0000256" key="7">
    <source>
        <dbReference type="SAM" id="MobiDB-lite"/>
    </source>
</evidence>
<dbReference type="EMBL" id="CP032418">
    <property type="protein sequence ID" value="AYC28805.1"/>
    <property type="molecule type" value="Genomic_DNA"/>
</dbReference>
<dbReference type="InterPro" id="IPR007759">
    <property type="entry name" value="Asxl_HARE-HTH"/>
</dbReference>
<dbReference type="OrthoDB" id="401223at2"/>
<reference evidence="10" key="1">
    <citation type="submission" date="2018-09" db="EMBL/GenBank/DDBJ databases">
        <authorList>
            <person name="Zhu H."/>
        </authorList>
    </citation>
    <scope>NUCLEOTIDE SEQUENCE [LARGE SCALE GENOMIC DNA]</scope>
    <source>
        <strain evidence="10">K2R23-3</strain>
    </source>
</reference>
<dbReference type="NCBIfam" id="TIGR04567">
    <property type="entry name" value="RNAP_delt_lowGC"/>
    <property type="match status" value="1"/>
</dbReference>
<gene>
    <name evidence="6 9" type="primary">rpoE</name>
    <name evidence="9" type="ORF">D3873_02560</name>
</gene>
<dbReference type="PROSITE" id="PS51913">
    <property type="entry name" value="HTH_HARE"/>
    <property type="match status" value="1"/>
</dbReference>
<evidence type="ECO:0000256" key="6">
    <source>
        <dbReference type="HAMAP-Rule" id="MF_00357"/>
    </source>
</evidence>
<dbReference type="AlphaFoldDB" id="A0A385YPZ4"/>
<evidence type="ECO:0000256" key="3">
    <source>
        <dbReference type="ARBA" id="ARBA00022679"/>
    </source>
</evidence>
<dbReference type="InterPro" id="IPR029757">
    <property type="entry name" value="RpoE"/>
</dbReference>
<evidence type="ECO:0000256" key="1">
    <source>
        <dbReference type="ARBA" id="ARBA00009828"/>
    </source>
</evidence>
<sequence>MDIRGMSIEQLREESFIDVAFAILENGKQTLTLQELSKEIQKVNEMTDQEIKDRMLQFYTDMNVDGRFLAIEGNRWGLREWYPVDQIEEETAPTVKVRKKKAKVVADDDLEDDSDDDEIGFDEDFDEFVEDLDDDEEEDFDLDPADEEEDETEEIEVVDADELLEADDELEIVEDDEEEDEE</sequence>
<dbReference type="RefSeq" id="WP_119882549.1">
    <property type="nucleotide sequence ID" value="NZ_CP032418.1"/>
</dbReference>
<evidence type="ECO:0000313" key="9">
    <source>
        <dbReference type="EMBL" id="AYC28805.1"/>
    </source>
</evidence>
<proteinExistence type="inferred from homology"/>
<keyword evidence="4 6" id="KW-0548">Nucleotidyltransferase</keyword>
<dbReference type="Gene3D" id="1.10.10.1250">
    <property type="entry name" value="RNA polymerase, subunit delta, N-terminal domain"/>
    <property type="match status" value="1"/>
</dbReference>
<feature type="region of interest" description="Disordered" evidence="7">
    <location>
        <begin position="133"/>
        <end position="182"/>
    </location>
</feature>
<evidence type="ECO:0000256" key="5">
    <source>
        <dbReference type="ARBA" id="ARBA00023163"/>
    </source>
</evidence>
<keyword evidence="2 6" id="KW-0240">DNA-directed RNA polymerase</keyword>
<evidence type="ECO:0000259" key="8">
    <source>
        <dbReference type="PROSITE" id="PS51913"/>
    </source>
</evidence>